<dbReference type="OrthoDB" id="9789468at2"/>
<feature type="binding site" evidence="11 13">
    <location>
        <position position="246"/>
    </location>
    <ligand>
        <name>[2Fe-2S] cluster</name>
        <dbReference type="ChEBI" id="CHEBI:190135"/>
    </ligand>
</feature>
<comment type="subunit">
    <text evidence="11">Heterotetramer of 2 PyrK and 2 PyrD type B subunits.</text>
</comment>
<comment type="cofactor">
    <cofactor evidence="11">
        <name>[2Fe-2S] cluster</name>
        <dbReference type="ChEBI" id="CHEBI:190135"/>
    </cofactor>
    <text evidence="11">Binds 1 [2Fe-2S] cluster per subunit.</text>
</comment>
<organism evidence="15 17">
    <name type="scientific">Acetivibrio saccincola</name>
    <dbReference type="NCBI Taxonomy" id="1677857"/>
    <lineage>
        <taxon>Bacteria</taxon>
        <taxon>Bacillati</taxon>
        <taxon>Bacillota</taxon>
        <taxon>Clostridia</taxon>
        <taxon>Eubacteriales</taxon>
        <taxon>Oscillospiraceae</taxon>
        <taxon>Acetivibrio</taxon>
    </lineage>
</organism>
<accession>A0A2K9E846</accession>
<dbReference type="GO" id="GO:0009055">
    <property type="term" value="F:electron transfer activity"/>
    <property type="evidence" value="ECO:0007669"/>
    <property type="project" value="UniProtKB-UniRule"/>
</dbReference>
<dbReference type="KEGG" id="hsc:HVS_09050"/>
<proteinExistence type="inferred from homology"/>
<dbReference type="Gene3D" id="2.40.30.10">
    <property type="entry name" value="Translation factors"/>
    <property type="match status" value="1"/>
</dbReference>
<dbReference type="SUPFAM" id="SSF63380">
    <property type="entry name" value="Riboflavin synthase domain-like"/>
    <property type="match status" value="1"/>
</dbReference>
<dbReference type="InterPro" id="IPR019480">
    <property type="entry name" value="Dihydroorotate_DH_Fe-S-bd"/>
</dbReference>
<evidence type="ECO:0000256" key="9">
    <source>
        <dbReference type="ARBA" id="ARBA00023004"/>
    </source>
</evidence>
<reference evidence="15 17" key="1">
    <citation type="submission" date="2017-12" db="EMBL/GenBank/DDBJ databases">
        <title>Complete genome sequence of Herbivorax saccincola GGR1, a novel Cellulosome-producing hydrolytic bacterium in a thermophilic biogas plant, established by Illumina and Nanopore MinION sequencing.</title>
        <authorList>
            <person name="Pechtl A."/>
            <person name="Ruckert C."/>
            <person name="Koeck D.E."/>
            <person name="Maus I."/>
            <person name="Winkler A."/>
            <person name="Kalinowski J."/>
            <person name="Puhler A."/>
            <person name="Schwarz W.W."/>
            <person name="Zverlov V.V."/>
            <person name="Schluter A."/>
            <person name="Liebl W."/>
        </authorList>
    </citation>
    <scope>NUCLEOTIDE SEQUENCE [LARGE SCALE GENOMIC DNA]</scope>
    <source>
        <strain evidence="15">GGR1</strain>
        <strain evidence="17">SR1</strain>
    </source>
</reference>
<dbReference type="InterPro" id="IPR012165">
    <property type="entry name" value="Cyt_c3_hydrogenase_gsu"/>
</dbReference>
<dbReference type="Pfam" id="PF10418">
    <property type="entry name" value="DHODB_Fe-S_bind"/>
    <property type="match status" value="1"/>
</dbReference>
<dbReference type="GO" id="GO:0016491">
    <property type="term" value="F:oxidoreductase activity"/>
    <property type="evidence" value="ECO:0007669"/>
    <property type="project" value="InterPro"/>
</dbReference>
<dbReference type="InterPro" id="IPR023455">
    <property type="entry name" value="Dihydroorotate_DHASE_ETsu"/>
</dbReference>
<dbReference type="Gene3D" id="3.40.50.80">
    <property type="entry name" value="Nucleotide-binding domain of ferredoxin-NADP reductase (FNR) module"/>
    <property type="match status" value="1"/>
</dbReference>
<evidence type="ECO:0000259" key="14">
    <source>
        <dbReference type="PROSITE" id="PS51384"/>
    </source>
</evidence>
<feature type="binding site" evidence="11 12">
    <location>
        <begin position="70"/>
        <end position="72"/>
    </location>
    <ligand>
        <name>FAD</name>
        <dbReference type="ChEBI" id="CHEBI:57692"/>
    </ligand>
</feature>
<feature type="binding site" evidence="11 12">
    <location>
        <begin position="77"/>
        <end position="78"/>
    </location>
    <ligand>
        <name>FAD</name>
        <dbReference type="ChEBI" id="CHEBI:57692"/>
    </ligand>
</feature>
<feature type="binding site" evidence="11 13">
    <location>
        <position position="222"/>
    </location>
    <ligand>
        <name>[2Fe-2S] cluster</name>
        <dbReference type="ChEBI" id="CHEBI:190135"/>
    </ligand>
</feature>
<evidence type="ECO:0000313" key="15">
    <source>
        <dbReference type="EMBL" id="AUG57716.1"/>
    </source>
</evidence>
<dbReference type="RefSeq" id="WP_101301398.1">
    <property type="nucleotide sequence ID" value="NZ_CP025197.1"/>
</dbReference>
<comment type="similarity">
    <text evidence="1 11">Belongs to the PyrK family.</text>
</comment>
<keyword evidence="17" id="KW-1185">Reference proteome</keyword>
<dbReference type="InterPro" id="IPR039261">
    <property type="entry name" value="FNR_nucleotide-bd"/>
</dbReference>
<dbReference type="CDD" id="cd06218">
    <property type="entry name" value="DHOD_e_trans"/>
    <property type="match status" value="1"/>
</dbReference>
<evidence type="ECO:0000313" key="18">
    <source>
        <dbReference type="Proteomes" id="UP000239720"/>
    </source>
</evidence>
<keyword evidence="9 11" id="KW-0408">Iron</keyword>
<dbReference type="GO" id="GO:0050660">
    <property type="term" value="F:flavin adenine dinucleotide binding"/>
    <property type="evidence" value="ECO:0007669"/>
    <property type="project" value="InterPro"/>
</dbReference>
<dbReference type="PANTHER" id="PTHR43513:SF3">
    <property type="entry name" value="DIHYDROOROTATE DEHYDROGENASE B (NAD(+)), ELECTRON TRANSFER SUBUNIT-RELATED"/>
    <property type="match status" value="1"/>
</dbReference>
<dbReference type="InterPro" id="IPR017938">
    <property type="entry name" value="Riboflavin_synthase-like_b-brl"/>
</dbReference>
<sequence>MSKILNEKVEMVEKLSESIYKMRINSEYIAENAKPGQFVNIKCCEGINALLRRPISICNVDKLKKTVDIVFQIKGIGTEYLSKKSKGDKLDLIGPLGNPFTILEEYKNIAVVGGGIGIFPLLYLLNEVKDAKKSAFLGFRSKNFVVLKDEFKKACDGVIISTDDGSEDYKGLITEPLEEEIKNNKFDIIYTCGPTPMIKKVVDIANKNNIKCQVSLEQRMGCGIGACLVCACKTKSDDGWKYSHVCKDGPVFWSDEVIFDD</sequence>
<keyword evidence="4 11" id="KW-0001">2Fe-2S</keyword>
<evidence type="ECO:0000256" key="8">
    <source>
        <dbReference type="ARBA" id="ARBA00022982"/>
    </source>
</evidence>
<evidence type="ECO:0000313" key="17">
    <source>
        <dbReference type="Proteomes" id="UP000233534"/>
    </source>
</evidence>
<protein>
    <recommendedName>
        <fullName evidence="11">Dihydroorotate dehydrogenase B (NAD(+)), electron transfer subunit</fullName>
    </recommendedName>
    <alternativeName>
        <fullName evidence="11">Dihydroorotate oxidase B, electron transfer subunit</fullName>
    </alternativeName>
</protein>
<evidence type="ECO:0000256" key="11">
    <source>
        <dbReference type="HAMAP-Rule" id="MF_01211"/>
    </source>
</evidence>
<comment type="cofactor">
    <cofactor evidence="11 12">
        <name>FAD</name>
        <dbReference type="ChEBI" id="CHEBI:57692"/>
    </cofactor>
    <text evidence="11 12">Binds 1 FAD per subunit.</text>
</comment>
<evidence type="ECO:0000256" key="1">
    <source>
        <dbReference type="ARBA" id="ARBA00006422"/>
    </source>
</evidence>
<evidence type="ECO:0000256" key="5">
    <source>
        <dbReference type="ARBA" id="ARBA00022723"/>
    </source>
</evidence>
<dbReference type="Gene3D" id="2.10.240.10">
    <property type="entry name" value="Dihydroorotate dehydrogenase, electron transfer subunit"/>
    <property type="match status" value="1"/>
</dbReference>
<dbReference type="UniPathway" id="UPA00070">
    <property type="reaction ID" value="UER00945"/>
</dbReference>
<name>A0A2K9E846_9FIRM</name>
<evidence type="ECO:0000256" key="12">
    <source>
        <dbReference type="PIRSR" id="PIRSR006816-1"/>
    </source>
</evidence>
<reference evidence="16 18" key="2">
    <citation type="journal article" date="2018" name="Syst. Appl. Microbiol.">
        <title>Characterization and high-quality draft genome sequence of Herbivorax saccincola A7, an anaerobic, alkaliphilic, thermophilic, cellulolytic, and xylanolytic bacterium.</title>
        <authorList>
            <person name="Aikawa S."/>
            <person name="Baramee S."/>
            <person name="Sermsathanaswadi J."/>
            <person name="Thianheng P."/>
            <person name="Tachaapaikoon C."/>
            <person name="Shikata A."/>
            <person name="Waeonukul R."/>
            <person name="Pason P."/>
            <person name="Ratanakhanokchai K."/>
            <person name="Kosugi A."/>
        </authorList>
    </citation>
    <scope>NUCLEOTIDE SEQUENCE [LARGE SCALE GENOMIC DNA]</scope>
    <source>
        <strain evidence="16 18">A7</strain>
    </source>
</reference>
<evidence type="ECO:0000256" key="3">
    <source>
        <dbReference type="ARBA" id="ARBA00022630"/>
    </source>
</evidence>
<evidence type="ECO:0000256" key="6">
    <source>
        <dbReference type="ARBA" id="ARBA00022827"/>
    </source>
</evidence>
<keyword evidence="6 11" id="KW-0274">FAD</keyword>
<feature type="domain" description="FAD-binding FR-type" evidence="14">
    <location>
        <begin position="2"/>
        <end position="102"/>
    </location>
</feature>
<dbReference type="GO" id="GO:0044205">
    <property type="term" value="P:'de novo' UMP biosynthetic process"/>
    <property type="evidence" value="ECO:0007669"/>
    <property type="project" value="UniProtKB-UniRule"/>
</dbReference>
<dbReference type="Pfam" id="PF00175">
    <property type="entry name" value="NAD_binding_1"/>
    <property type="match status" value="1"/>
</dbReference>
<dbReference type="EMBL" id="CP025197">
    <property type="protein sequence ID" value="AUG57716.1"/>
    <property type="molecule type" value="Genomic_DNA"/>
</dbReference>
<comment type="cofactor">
    <cofactor evidence="13">
        <name>[2Fe-2S] cluster</name>
        <dbReference type="ChEBI" id="CHEBI:190135"/>
    </cofactor>
    <text evidence="13">Binds 1 [2Fe-2S] cluster per subunit.</text>
</comment>
<keyword evidence="3 11" id="KW-0285">Flavoprotein</keyword>
<dbReference type="EMBL" id="NEMB01000003">
    <property type="protein sequence ID" value="PQQ67607.1"/>
    <property type="molecule type" value="Genomic_DNA"/>
</dbReference>
<dbReference type="InterPro" id="IPR001433">
    <property type="entry name" value="OxRdtase_FAD/NAD-bd"/>
</dbReference>
<feature type="binding site" evidence="11 13">
    <location>
        <position position="227"/>
    </location>
    <ligand>
        <name>[2Fe-2S] cluster</name>
        <dbReference type="ChEBI" id="CHEBI:190135"/>
    </ligand>
</feature>
<dbReference type="SUPFAM" id="SSF52343">
    <property type="entry name" value="Ferredoxin reductase-like, C-terminal NADP-linked domain"/>
    <property type="match status" value="1"/>
</dbReference>
<dbReference type="NCBIfam" id="NF000798">
    <property type="entry name" value="PRK00054.1-3"/>
    <property type="match status" value="1"/>
</dbReference>
<evidence type="ECO:0000313" key="16">
    <source>
        <dbReference type="EMBL" id="PQQ67607.1"/>
    </source>
</evidence>
<comment type="pathway">
    <text evidence="11">Pyrimidine metabolism; UMP biosynthesis via de novo pathway; orotate from (S)-dihydroorotate (NAD(+) route): step 1/1.</text>
</comment>
<evidence type="ECO:0000256" key="4">
    <source>
        <dbReference type="ARBA" id="ARBA00022714"/>
    </source>
</evidence>
<evidence type="ECO:0000256" key="13">
    <source>
        <dbReference type="PIRSR" id="PIRSR006816-2"/>
    </source>
</evidence>
<keyword evidence="2 11" id="KW-0813">Transport</keyword>
<dbReference type="GO" id="GO:0046872">
    <property type="term" value="F:metal ion binding"/>
    <property type="evidence" value="ECO:0007669"/>
    <property type="project" value="UniProtKB-KW"/>
</dbReference>
<keyword evidence="7 11" id="KW-0665">Pyrimidine biosynthesis</keyword>
<evidence type="ECO:0000256" key="7">
    <source>
        <dbReference type="ARBA" id="ARBA00022975"/>
    </source>
</evidence>
<gene>
    <name evidence="15" type="primary">pyrK1</name>
    <name evidence="11" type="synonym">pyrK</name>
    <name evidence="16" type="ORF">B9R14_13185</name>
    <name evidence="15" type="ORF">HVS_09050</name>
</gene>
<evidence type="ECO:0000256" key="2">
    <source>
        <dbReference type="ARBA" id="ARBA00022448"/>
    </source>
</evidence>
<feature type="binding site" evidence="11 13">
    <location>
        <position position="230"/>
    </location>
    <ligand>
        <name>[2Fe-2S] cluster</name>
        <dbReference type="ChEBI" id="CHEBI:190135"/>
    </ligand>
</feature>
<keyword evidence="5 11" id="KW-0479">Metal-binding</keyword>
<dbReference type="InterPro" id="IPR037117">
    <property type="entry name" value="Dihydroorotate_DH_ele_sf"/>
</dbReference>
<evidence type="ECO:0000256" key="10">
    <source>
        <dbReference type="ARBA" id="ARBA00023014"/>
    </source>
</evidence>
<feature type="binding site" evidence="11 12">
    <location>
        <begin position="53"/>
        <end position="56"/>
    </location>
    <ligand>
        <name>FAD</name>
        <dbReference type="ChEBI" id="CHEBI:57692"/>
    </ligand>
</feature>
<dbReference type="PANTHER" id="PTHR43513">
    <property type="entry name" value="DIHYDROOROTATE DEHYDROGENASE B (NAD(+)), ELECTRON TRANSFER SUBUNIT"/>
    <property type="match status" value="1"/>
</dbReference>
<dbReference type="InterPro" id="IPR017927">
    <property type="entry name" value="FAD-bd_FR_type"/>
</dbReference>
<dbReference type="PROSITE" id="PS51384">
    <property type="entry name" value="FAD_FR"/>
    <property type="match status" value="1"/>
</dbReference>
<keyword evidence="8 11" id="KW-0249">Electron transport</keyword>
<keyword evidence="10 11" id="KW-0411">Iron-sulfur</keyword>
<dbReference type="Proteomes" id="UP000239720">
    <property type="component" value="Unassembled WGS sequence"/>
</dbReference>
<dbReference type="GO" id="GO:0051537">
    <property type="term" value="F:2 iron, 2 sulfur cluster binding"/>
    <property type="evidence" value="ECO:0007669"/>
    <property type="project" value="UniProtKB-KW"/>
</dbReference>
<dbReference type="Proteomes" id="UP000233534">
    <property type="component" value="Chromosome"/>
</dbReference>
<dbReference type="PIRSF" id="PIRSF006816">
    <property type="entry name" value="Cyc3_hyd_g"/>
    <property type="match status" value="1"/>
</dbReference>
<dbReference type="HAMAP" id="MF_01211">
    <property type="entry name" value="DHODB_Fe_S_bind"/>
    <property type="match status" value="1"/>
</dbReference>
<dbReference type="AlphaFoldDB" id="A0A2K9E846"/>
<comment type="function">
    <text evidence="11">Responsible for channeling the electrons from the oxidation of dihydroorotate from the FMN redox center in the PyrD type B subunit to the ultimate electron acceptor NAD(+).</text>
</comment>
<dbReference type="InterPro" id="IPR050353">
    <property type="entry name" value="PyrK_electron_transfer"/>
</dbReference>